<dbReference type="EMBL" id="BSOG01000001">
    <property type="protein sequence ID" value="GLR11482.1"/>
    <property type="molecule type" value="Genomic_DNA"/>
</dbReference>
<keyword evidence="2" id="KW-1185">Reference proteome</keyword>
<gene>
    <name evidence="1" type="ORF">GCM10007907_02720</name>
</gene>
<name>A0ABQ5YAQ3_9NEIS</name>
<dbReference type="Proteomes" id="UP001156706">
    <property type="component" value="Unassembled WGS sequence"/>
</dbReference>
<reference evidence="2" key="1">
    <citation type="journal article" date="2019" name="Int. J. Syst. Evol. Microbiol.">
        <title>The Global Catalogue of Microorganisms (GCM) 10K type strain sequencing project: providing services to taxonomists for standard genome sequencing and annotation.</title>
        <authorList>
            <consortium name="The Broad Institute Genomics Platform"/>
            <consortium name="The Broad Institute Genome Sequencing Center for Infectious Disease"/>
            <person name="Wu L."/>
            <person name="Ma J."/>
        </authorList>
    </citation>
    <scope>NUCLEOTIDE SEQUENCE [LARGE SCALE GENOMIC DNA]</scope>
    <source>
        <strain evidence="2">NBRC 110044</strain>
    </source>
</reference>
<accession>A0ABQ5YAQ3</accession>
<proteinExistence type="predicted"/>
<comment type="caution">
    <text evidence="1">The sequence shown here is derived from an EMBL/GenBank/DDBJ whole genome shotgun (WGS) entry which is preliminary data.</text>
</comment>
<sequence>MQPHGMLAEKIDYLERAIFFGNLDLLKGKKCPICRQGKLLYSVTKNLINTEAKPGRRYKGSVNIYCTGLCNTMITHANAFIPAWAETISNWDELSDSLA</sequence>
<organism evidence="1 2">
    <name type="scientific">Chitinimonas prasina</name>
    <dbReference type="NCBI Taxonomy" id="1434937"/>
    <lineage>
        <taxon>Bacteria</taxon>
        <taxon>Pseudomonadati</taxon>
        <taxon>Pseudomonadota</taxon>
        <taxon>Betaproteobacteria</taxon>
        <taxon>Neisseriales</taxon>
        <taxon>Chitinibacteraceae</taxon>
        <taxon>Chitinimonas</taxon>
    </lineage>
</organism>
<evidence type="ECO:0000313" key="1">
    <source>
        <dbReference type="EMBL" id="GLR11482.1"/>
    </source>
</evidence>
<protein>
    <submittedName>
        <fullName evidence="1">Uncharacterized protein</fullName>
    </submittedName>
</protein>
<evidence type="ECO:0000313" key="2">
    <source>
        <dbReference type="Proteomes" id="UP001156706"/>
    </source>
</evidence>